<dbReference type="OrthoDB" id="1737435at2"/>
<evidence type="ECO:0000313" key="3">
    <source>
        <dbReference type="EMBL" id="ATY85564.1"/>
    </source>
</evidence>
<protein>
    <recommendedName>
        <fullName evidence="5">Lipoprotein</fullName>
    </recommendedName>
</protein>
<feature type="chain" id="PRO_5038785833" description="Lipoprotein" evidence="2">
    <location>
        <begin position="29"/>
        <end position="272"/>
    </location>
</feature>
<dbReference type="AlphaFoldDB" id="A0A2K8N8A8"/>
<keyword evidence="1" id="KW-0175">Coiled coil</keyword>
<evidence type="ECO:0000256" key="1">
    <source>
        <dbReference type="SAM" id="Coils"/>
    </source>
</evidence>
<proteinExistence type="predicted"/>
<feature type="coiled-coil region" evidence="1">
    <location>
        <begin position="42"/>
        <end position="69"/>
    </location>
</feature>
<gene>
    <name evidence="3" type="ORF">CVV65_12030</name>
</gene>
<dbReference type="RefSeq" id="WP_100668331.1">
    <property type="nucleotide sequence ID" value="NZ_CP024955.1"/>
</dbReference>
<dbReference type="KEGG" id="kyr:CVV65_12030"/>
<dbReference type="Proteomes" id="UP000231932">
    <property type="component" value="Chromosome"/>
</dbReference>
<sequence>MRLLWRSQRQRGILVAMAVAFMAGLAGCGPTSSTVDPPVPAADPIQAENARLKQQVAELQKRLSALEPDTPVTRPLSDIDREVEIFTATHPITPVDQVLRRGARLPFDAVVTNTQWRRPGYSGVWHSTYFGGKYSGVEKLVELAAHRAFVYTGGLAASQQLLYGLGIVTTPESDATRGKNLPLQDTRGDHISLLILYGQVQSVTRLDKQVVVKVKPTEAGFQEVRLNTVDVLGKTGTSGGDSGTSTVLFEFVTPEGDPLDAYTADLTGLRKG</sequence>
<dbReference type="EMBL" id="CP024955">
    <property type="protein sequence ID" value="ATY85564.1"/>
    <property type="molecule type" value="Genomic_DNA"/>
</dbReference>
<feature type="signal peptide" evidence="2">
    <location>
        <begin position="1"/>
        <end position="28"/>
    </location>
</feature>
<dbReference type="PROSITE" id="PS51257">
    <property type="entry name" value="PROKAR_LIPOPROTEIN"/>
    <property type="match status" value="1"/>
</dbReference>
<keyword evidence="4" id="KW-1185">Reference proteome</keyword>
<evidence type="ECO:0008006" key="5">
    <source>
        <dbReference type="Google" id="ProtNLM"/>
    </source>
</evidence>
<evidence type="ECO:0000313" key="4">
    <source>
        <dbReference type="Proteomes" id="UP000231932"/>
    </source>
</evidence>
<name>A0A2K8N8A8_9BACL</name>
<evidence type="ECO:0000256" key="2">
    <source>
        <dbReference type="SAM" id="SignalP"/>
    </source>
</evidence>
<organism evidence="3 4">
    <name type="scientific">Kyrpidia spormannii</name>
    <dbReference type="NCBI Taxonomy" id="2055160"/>
    <lineage>
        <taxon>Bacteria</taxon>
        <taxon>Bacillati</taxon>
        <taxon>Bacillota</taxon>
        <taxon>Bacilli</taxon>
        <taxon>Bacillales</taxon>
        <taxon>Alicyclobacillaceae</taxon>
        <taxon>Kyrpidia</taxon>
    </lineage>
</organism>
<keyword evidence="2" id="KW-0732">Signal</keyword>
<reference evidence="4" key="1">
    <citation type="submission" date="2017-11" db="EMBL/GenBank/DDBJ databases">
        <title>Complete Genome Sequence of Kyrpidia sp. Strain EA-1, a thermophilic, hydrogen-oxidizing Bacterium, isolated from the Azores.</title>
        <authorList>
            <person name="Reiner J.E."/>
            <person name="Lapp C.J."/>
            <person name="Bunk B."/>
            <person name="Gescher J."/>
        </authorList>
    </citation>
    <scope>NUCLEOTIDE SEQUENCE [LARGE SCALE GENOMIC DNA]</scope>
    <source>
        <strain evidence="4">EA-1</strain>
    </source>
</reference>
<accession>A0A2K8N8A8</accession>